<evidence type="ECO:0000313" key="2">
    <source>
        <dbReference type="Proteomes" id="UP000320948"/>
    </source>
</evidence>
<proteinExistence type="predicted"/>
<reference evidence="1 2" key="1">
    <citation type="journal article" date="2017" name="Nat. Commun.">
        <title>In situ click chemistry generation of cyclooxygenase-2 inhibitors.</title>
        <authorList>
            <person name="Bhardwaj A."/>
            <person name="Kaur J."/>
            <person name="Wuest M."/>
            <person name="Wuest F."/>
        </authorList>
    </citation>
    <scope>NUCLEOTIDE SEQUENCE [LARGE SCALE GENOMIC DNA]</scope>
    <source>
        <strain evidence="1">S2_018_000_R2_106</strain>
    </source>
</reference>
<sequence>MSKYKVINTSGKPVAEIKKLHKNGCVTTRRIYDTPISKTGKLTKIVAGIYNCLRNNKPQPIRKK</sequence>
<dbReference type="EMBL" id="VAFM01000001">
    <property type="protein sequence ID" value="TKW61387.1"/>
    <property type="molecule type" value="Genomic_DNA"/>
</dbReference>
<evidence type="ECO:0000313" key="1">
    <source>
        <dbReference type="EMBL" id="TKW61387.1"/>
    </source>
</evidence>
<comment type="caution">
    <text evidence="1">The sequence shown here is derived from an EMBL/GenBank/DDBJ whole genome shotgun (WGS) entry which is preliminary data.</text>
</comment>
<dbReference type="Proteomes" id="UP000320948">
    <property type="component" value="Unassembled WGS sequence"/>
</dbReference>
<organism evidence="1 2">
    <name type="scientific">Blastochloris viridis</name>
    <name type="common">Rhodopseudomonas viridis</name>
    <dbReference type="NCBI Taxonomy" id="1079"/>
    <lineage>
        <taxon>Bacteria</taxon>
        <taxon>Pseudomonadati</taxon>
        <taxon>Pseudomonadota</taxon>
        <taxon>Alphaproteobacteria</taxon>
        <taxon>Hyphomicrobiales</taxon>
        <taxon>Blastochloridaceae</taxon>
        <taxon>Blastochloris</taxon>
    </lineage>
</organism>
<name>A0A6N4RCC4_BLAVI</name>
<accession>A0A6N4RCC4</accession>
<dbReference type="AlphaFoldDB" id="A0A6N4RCC4"/>
<protein>
    <submittedName>
        <fullName evidence="1">Uncharacterized protein</fullName>
    </submittedName>
</protein>
<gene>
    <name evidence="1" type="ORF">DI628_01815</name>
</gene>